<dbReference type="AlphaFoldDB" id="A0A2K1JMU4"/>
<name>A0A2K1JMU4_PHYPA</name>
<reference evidence="3" key="3">
    <citation type="submission" date="2020-12" db="UniProtKB">
        <authorList>
            <consortium name="EnsemblPlants"/>
        </authorList>
    </citation>
    <scope>IDENTIFICATION</scope>
</reference>
<gene>
    <name evidence="2" type="ORF">PHYPA_017696</name>
</gene>
<evidence type="ECO:0000313" key="4">
    <source>
        <dbReference type="Proteomes" id="UP000006727"/>
    </source>
</evidence>
<evidence type="ECO:0000256" key="1">
    <source>
        <dbReference type="SAM" id="MobiDB-lite"/>
    </source>
</evidence>
<sequence length="78" mass="8487">MVGRGRCISSYAVPHSDFIWAWGNQTQNQNFGNKMHSTGDPRQGTGGISTPHSAYSTNICSLTAYSEGLLVCSIMINY</sequence>
<evidence type="ECO:0000313" key="3">
    <source>
        <dbReference type="EnsemblPlants" id="PAC:32930158.CDS.1"/>
    </source>
</evidence>
<protein>
    <submittedName>
        <fullName evidence="2 3">Uncharacterized protein</fullName>
    </submittedName>
</protein>
<dbReference type="Gramene" id="Pp3c13_21889V3.1">
    <property type="protein sequence ID" value="PAC:32930158.CDS.1"/>
    <property type="gene ID" value="Pp3c13_21889"/>
</dbReference>
<evidence type="ECO:0000313" key="2">
    <source>
        <dbReference type="EMBL" id="PNR42864.1"/>
    </source>
</evidence>
<reference evidence="2 4" key="2">
    <citation type="journal article" date="2018" name="Plant J.">
        <title>The Physcomitrella patens chromosome-scale assembly reveals moss genome structure and evolution.</title>
        <authorList>
            <person name="Lang D."/>
            <person name="Ullrich K.K."/>
            <person name="Murat F."/>
            <person name="Fuchs J."/>
            <person name="Jenkins J."/>
            <person name="Haas F.B."/>
            <person name="Piednoel M."/>
            <person name="Gundlach H."/>
            <person name="Van Bel M."/>
            <person name="Meyberg R."/>
            <person name="Vives C."/>
            <person name="Morata J."/>
            <person name="Symeonidi A."/>
            <person name="Hiss M."/>
            <person name="Muchero W."/>
            <person name="Kamisugi Y."/>
            <person name="Saleh O."/>
            <person name="Blanc G."/>
            <person name="Decker E.L."/>
            <person name="van Gessel N."/>
            <person name="Grimwood J."/>
            <person name="Hayes R.D."/>
            <person name="Graham S.W."/>
            <person name="Gunter L.E."/>
            <person name="McDaniel S.F."/>
            <person name="Hoernstein S.N.W."/>
            <person name="Larsson A."/>
            <person name="Li F.W."/>
            <person name="Perroud P.F."/>
            <person name="Phillips J."/>
            <person name="Ranjan P."/>
            <person name="Rokshar D.S."/>
            <person name="Rothfels C.J."/>
            <person name="Schneider L."/>
            <person name="Shu S."/>
            <person name="Stevenson D.W."/>
            <person name="Thummler F."/>
            <person name="Tillich M."/>
            <person name="Villarreal Aguilar J.C."/>
            <person name="Widiez T."/>
            <person name="Wong G.K."/>
            <person name="Wymore A."/>
            <person name="Zhang Y."/>
            <person name="Zimmer A.D."/>
            <person name="Quatrano R.S."/>
            <person name="Mayer K.F.X."/>
            <person name="Goodstein D."/>
            <person name="Casacuberta J.M."/>
            <person name="Vandepoele K."/>
            <person name="Reski R."/>
            <person name="Cuming A.C."/>
            <person name="Tuskan G.A."/>
            <person name="Maumus F."/>
            <person name="Salse J."/>
            <person name="Schmutz J."/>
            <person name="Rensing S.A."/>
        </authorList>
    </citation>
    <scope>NUCLEOTIDE SEQUENCE [LARGE SCALE GENOMIC DNA]</scope>
    <source>
        <strain evidence="3 4">cv. Gransden 2004</strain>
    </source>
</reference>
<dbReference type="InParanoid" id="A0A2K1JMU4"/>
<feature type="region of interest" description="Disordered" evidence="1">
    <location>
        <begin position="31"/>
        <end position="50"/>
    </location>
</feature>
<dbReference type="EMBL" id="ABEU02000013">
    <property type="protein sequence ID" value="PNR42864.1"/>
    <property type="molecule type" value="Genomic_DNA"/>
</dbReference>
<proteinExistence type="predicted"/>
<dbReference type="EnsemblPlants" id="Pp3c13_21889V3.1">
    <property type="protein sequence ID" value="PAC:32930158.CDS.1"/>
    <property type="gene ID" value="Pp3c13_21889"/>
</dbReference>
<organism evidence="2">
    <name type="scientific">Physcomitrium patens</name>
    <name type="common">Spreading-leaved earth moss</name>
    <name type="synonym">Physcomitrella patens</name>
    <dbReference type="NCBI Taxonomy" id="3218"/>
    <lineage>
        <taxon>Eukaryota</taxon>
        <taxon>Viridiplantae</taxon>
        <taxon>Streptophyta</taxon>
        <taxon>Embryophyta</taxon>
        <taxon>Bryophyta</taxon>
        <taxon>Bryophytina</taxon>
        <taxon>Bryopsida</taxon>
        <taxon>Funariidae</taxon>
        <taxon>Funariales</taxon>
        <taxon>Funariaceae</taxon>
        <taxon>Physcomitrium</taxon>
    </lineage>
</organism>
<keyword evidence="4" id="KW-1185">Reference proteome</keyword>
<accession>A0A2K1JMU4</accession>
<dbReference type="Proteomes" id="UP000006727">
    <property type="component" value="Chromosome 13"/>
</dbReference>
<reference evidence="2 4" key="1">
    <citation type="journal article" date="2008" name="Science">
        <title>The Physcomitrella genome reveals evolutionary insights into the conquest of land by plants.</title>
        <authorList>
            <person name="Rensing S."/>
            <person name="Lang D."/>
            <person name="Zimmer A."/>
            <person name="Terry A."/>
            <person name="Salamov A."/>
            <person name="Shapiro H."/>
            <person name="Nishiyama T."/>
            <person name="Perroud P.-F."/>
            <person name="Lindquist E."/>
            <person name="Kamisugi Y."/>
            <person name="Tanahashi T."/>
            <person name="Sakakibara K."/>
            <person name="Fujita T."/>
            <person name="Oishi K."/>
            <person name="Shin-I T."/>
            <person name="Kuroki Y."/>
            <person name="Toyoda A."/>
            <person name="Suzuki Y."/>
            <person name="Hashimoto A."/>
            <person name="Yamaguchi K."/>
            <person name="Sugano A."/>
            <person name="Kohara Y."/>
            <person name="Fujiyama A."/>
            <person name="Anterola A."/>
            <person name="Aoki S."/>
            <person name="Ashton N."/>
            <person name="Barbazuk W.B."/>
            <person name="Barker E."/>
            <person name="Bennetzen J."/>
            <person name="Bezanilla M."/>
            <person name="Blankenship R."/>
            <person name="Cho S.H."/>
            <person name="Dutcher S."/>
            <person name="Estelle M."/>
            <person name="Fawcett J.A."/>
            <person name="Gundlach H."/>
            <person name="Hanada K."/>
            <person name="Heyl A."/>
            <person name="Hicks K.A."/>
            <person name="Hugh J."/>
            <person name="Lohr M."/>
            <person name="Mayer K."/>
            <person name="Melkozernov A."/>
            <person name="Murata T."/>
            <person name="Nelson D."/>
            <person name="Pils B."/>
            <person name="Prigge M."/>
            <person name="Reiss B."/>
            <person name="Renner T."/>
            <person name="Rombauts S."/>
            <person name="Rushton P."/>
            <person name="Sanderfoot A."/>
            <person name="Schween G."/>
            <person name="Shiu S.-H."/>
            <person name="Stueber K."/>
            <person name="Theodoulou F.L."/>
            <person name="Tu H."/>
            <person name="Van de Peer Y."/>
            <person name="Verrier P.J."/>
            <person name="Waters E."/>
            <person name="Wood A."/>
            <person name="Yang L."/>
            <person name="Cove D."/>
            <person name="Cuming A."/>
            <person name="Hasebe M."/>
            <person name="Lucas S."/>
            <person name="Mishler D.B."/>
            <person name="Reski R."/>
            <person name="Grigoriev I."/>
            <person name="Quatrano R.S."/>
            <person name="Boore J.L."/>
        </authorList>
    </citation>
    <scope>NUCLEOTIDE SEQUENCE [LARGE SCALE GENOMIC DNA]</scope>
    <source>
        <strain evidence="3 4">cv. Gransden 2004</strain>
    </source>
</reference>